<evidence type="ECO:0008006" key="3">
    <source>
        <dbReference type="Google" id="ProtNLM"/>
    </source>
</evidence>
<protein>
    <recommendedName>
        <fullName evidence="3">Restriction endonuclease</fullName>
    </recommendedName>
</protein>
<comment type="caution">
    <text evidence="1">The sequence shown here is derived from an EMBL/GenBank/DDBJ whole genome shotgun (WGS) entry which is preliminary data.</text>
</comment>
<dbReference type="EMBL" id="PSZC01000014">
    <property type="protein sequence ID" value="PPJ36395.1"/>
    <property type="molecule type" value="Genomic_DNA"/>
</dbReference>
<gene>
    <name evidence="1" type="ORF">C5E45_20310</name>
</gene>
<evidence type="ECO:0000313" key="1">
    <source>
        <dbReference type="EMBL" id="PPJ36395.1"/>
    </source>
</evidence>
<proteinExistence type="predicted"/>
<name>A0A2S6AMD4_9NOCA</name>
<accession>A0A2S6AMD4</accession>
<dbReference type="AlphaFoldDB" id="A0A2S6AMD4"/>
<dbReference type="RefSeq" id="WP_104380190.1">
    <property type="nucleotide sequence ID" value="NZ_PSZC01000014.1"/>
</dbReference>
<organism evidence="1 2">
    <name type="scientific">Nocardia nova</name>
    <dbReference type="NCBI Taxonomy" id="37330"/>
    <lineage>
        <taxon>Bacteria</taxon>
        <taxon>Bacillati</taxon>
        <taxon>Actinomycetota</taxon>
        <taxon>Actinomycetes</taxon>
        <taxon>Mycobacteriales</taxon>
        <taxon>Nocardiaceae</taxon>
        <taxon>Nocardia</taxon>
    </lineage>
</organism>
<evidence type="ECO:0000313" key="2">
    <source>
        <dbReference type="Proteomes" id="UP000239874"/>
    </source>
</evidence>
<dbReference type="Proteomes" id="UP000239874">
    <property type="component" value="Unassembled WGS sequence"/>
</dbReference>
<reference evidence="1 2" key="1">
    <citation type="submission" date="2018-02" db="EMBL/GenBank/DDBJ databases">
        <title>8 Nocardia nova and 1 Nocardia cyriacigeorgica strain used for evolution to TMP-SMX.</title>
        <authorList>
            <person name="Mehta H."/>
            <person name="Weng J."/>
            <person name="Shamoo Y."/>
        </authorList>
    </citation>
    <scope>NUCLEOTIDE SEQUENCE [LARGE SCALE GENOMIC DNA]</scope>
    <source>
        <strain evidence="1 2">MDA3139</strain>
    </source>
</reference>
<sequence>MALRRGRPFSAELEALDFFAQLELPEPGETSTVDDRTRRTSAHAQFATALDTSLDNKRRLHGWRTQALFEAVVLALGSVKMIKREDTGGFHFDDANGEINPPDFRVVTAEGEQLLVEVKNVAPKDVTRPCKLRRQDVLAHRRYAEMNGARLVFAHYWAGFKLWTLVDAAHLEERGNRFLLPITTAGLVNEFGALGDAMVGTRPPLTCALYAEPAAPQIRPAADHTQRVPFTVSRAEFAAAGQVLTDPAQIRIAQVLMFLGDWEMRAEDDVLDGQIIGTVFTAEPPMGDPEASAQIAAQGFAMVGMLSTMYSRWFELATLTEAGEVMALRNDPHPGVLRDLIPADYWERAGDALPIWKFHQVPNTGDE</sequence>